<dbReference type="EMBL" id="QJKJ01001809">
    <property type="protein sequence ID" value="RDY05811.1"/>
    <property type="molecule type" value="Genomic_DNA"/>
</dbReference>
<reference evidence="1" key="1">
    <citation type="submission" date="2018-05" db="EMBL/GenBank/DDBJ databases">
        <title>Draft genome of Mucuna pruriens seed.</title>
        <authorList>
            <person name="Nnadi N.E."/>
            <person name="Vos R."/>
            <person name="Hasami M.H."/>
            <person name="Devisetty U.K."/>
            <person name="Aguiy J.C."/>
        </authorList>
    </citation>
    <scope>NUCLEOTIDE SEQUENCE [LARGE SCALE GENOMIC DNA]</scope>
    <source>
        <strain evidence="1">JCA_2017</strain>
    </source>
</reference>
<sequence length="280" mass="31307">MKFMNTKYAIRTCILSKRWKHLWKHLTALSLDGCDFRTNASYNKFVSNVLSGRDGSISLLHIDFKAYSTPASIILNRVMKHAAVMHNVQHLTITVVLIPNCFVPLIFSLQSLTFLEIHVLSLKLTKSLHLPALKSLYLSTVSFTASDNDCAEPFSSCDSLNTLDNSQHKIVLSTPNLSSFTITDNLGFSTYHLSFSSTCNLSFLEEGNIHIDPHNIYSAITGWLQLLSNVKILTLSLATVKIILNTLKVKMDPSLEICDEEINGTVEYLLQNSPMIRVAV</sequence>
<dbReference type="STRING" id="157652.A0A371HSP0"/>
<organism evidence="1 2">
    <name type="scientific">Mucuna pruriens</name>
    <name type="common">Velvet bean</name>
    <name type="synonym">Dolichos pruriens</name>
    <dbReference type="NCBI Taxonomy" id="157652"/>
    <lineage>
        <taxon>Eukaryota</taxon>
        <taxon>Viridiplantae</taxon>
        <taxon>Streptophyta</taxon>
        <taxon>Embryophyta</taxon>
        <taxon>Tracheophyta</taxon>
        <taxon>Spermatophyta</taxon>
        <taxon>Magnoliopsida</taxon>
        <taxon>eudicotyledons</taxon>
        <taxon>Gunneridae</taxon>
        <taxon>Pentapetalae</taxon>
        <taxon>rosids</taxon>
        <taxon>fabids</taxon>
        <taxon>Fabales</taxon>
        <taxon>Fabaceae</taxon>
        <taxon>Papilionoideae</taxon>
        <taxon>50 kb inversion clade</taxon>
        <taxon>NPAAA clade</taxon>
        <taxon>indigoferoid/millettioid clade</taxon>
        <taxon>Phaseoleae</taxon>
        <taxon>Mucuna</taxon>
    </lineage>
</organism>
<accession>A0A371HSP0</accession>
<comment type="caution">
    <text evidence="1">The sequence shown here is derived from an EMBL/GenBank/DDBJ whole genome shotgun (WGS) entry which is preliminary data.</text>
</comment>
<gene>
    <name evidence="1" type="ORF">CR513_10307</name>
</gene>
<keyword evidence="2" id="KW-1185">Reference proteome</keyword>
<evidence type="ECO:0000313" key="1">
    <source>
        <dbReference type="EMBL" id="RDY05811.1"/>
    </source>
</evidence>
<evidence type="ECO:0000313" key="2">
    <source>
        <dbReference type="Proteomes" id="UP000257109"/>
    </source>
</evidence>
<dbReference type="Proteomes" id="UP000257109">
    <property type="component" value="Unassembled WGS sequence"/>
</dbReference>
<feature type="non-terminal residue" evidence="1">
    <location>
        <position position="1"/>
    </location>
</feature>
<feature type="non-terminal residue" evidence="1">
    <location>
        <position position="280"/>
    </location>
</feature>
<name>A0A371HSP0_MUCPR</name>
<proteinExistence type="predicted"/>
<dbReference type="PANTHER" id="PTHR32212:SF267">
    <property type="entry name" value="F-BOX_RNI_FBD-LIKE DOMAIN PROTEIN"/>
    <property type="match status" value="1"/>
</dbReference>
<dbReference type="OrthoDB" id="1434552at2759"/>
<dbReference type="AlphaFoldDB" id="A0A371HSP0"/>
<dbReference type="PANTHER" id="PTHR32212">
    <property type="entry name" value="CYCLIN-LIKE F-BOX"/>
    <property type="match status" value="1"/>
</dbReference>
<protein>
    <submittedName>
        <fullName evidence="1">F-box/FBD/LRR-repeat protein</fullName>
    </submittedName>
</protein>